<dbReference type="RefSeq" id="WP_076614413.1">
    <property type="nucleotide sequence ID" value="NZ_CP019323.1"/>
</dbReference>
<gene>
    <name evidence="3" type="ORF">BTM29_04770</name>
</gene>
<dbReference type="InterPro" id="IPR024968">
    <property type="entry name" value="SlpA_C_lactobacillus"/>
</dbReference>
<protein>
    <recommendedName>
        <fullName evidence="2">S-layer protein C-terminal domain-containing protein</fullName>
    </recommendedName>
</protein>
<proteinExistence type="predicted"/>
<evidence type="ECO:0000259" key="2">
    <source>
        <dbReference type="Pfam" id="PF03217"/>
    </source>
</evidence>
<feature type="domain" description="S-layer protein C-terminal" evidence="2">
    <location>
        <begin position="282"/>
        <end position="325"/>
    </location>
</feature>
<accession>A0A1P8Q297</accession>
<name>A0A1P8Q297_9LACO</name>
<keyword evidence="4" id="KW-1185">Reference proteome</keyword>
<evidence type="ECO:0000313" key="4">
    <source>
        <dbReference type="Proteomes" id="UP000187499"/>
    </source>
</evidence>
<dbReference type="AlphaFoldDB" id="A0A1P8Q297"/>
<feature type="chain" id="PRO_5038948582" description="S-layer protein C-terminal domain-containing protein" evidence="1">
    <location>
        <begin position="23"/>
        <end position="512"/>
    </location>
</feature>
<keyword evidence="1" id="KW-0732">Signal</keyword>
<evidence type="ECO:0000313" key="3">
    <source>
        <dbReference type="EMBL" id="APX71909.1"/>
    </source>
</evidence>
<sequence length="512" mass="54813">MKRNSILLGTAAAILLAPGVLSNVSQQNVDAAALVGTIKRGGGTLYDANGNSILRTLDNFTSWKLGATKSINGVTYYKVATNEYVSASGIQIEGQSAPSATITKTPGYIGTIHKGGALSYDDNGNMTDNSFGNYTSWKLDASKVVNGLTYYRVATNQWILAGDMDVADSTGHAVNNTTSTNTVSASGITKTTGYIGTVGYNNGAYGTTACDDNGNSIGLFYVNNTSWKLTGMKLFNGQAYYRIATNQWLLGSAMSIKDASGNSVGNLSTPVPNSTGIVSMFAAVYNSNGVPTGYVLPQATEWKLGAVVTMNGKQFYKVATDEYVLTTAVKTITATDSGSVLYSGQSLNDHATLYNTESNTLTTDKNPQGTIYNILAIVENSKGKYWFKISPNTWINGLGFMDDSVYEYTTQEPTFAINAIDNTTTTTPTPTDQVKVGTVTNGSTQFFDESTGKYETSGVAEGTSWRVYTIARNNLGEYFFKVGSKEWLNGSHLSLNFNLDNEKIISKPDFGL</sequence>
<feature type="domain" description="S-layer protein C-terminal" evidence="2">
    <location>
        <begin position="45"/>
        <end position="88"/>
    </location>
</feature>
<dbReference type="KEGG" id="lalw:BTM29_04770"/>
<feature type="domain" description="S-layer protein C-terminal" evidence="2">
    <location>
        <begin position="117"/>
        <end position="161"/>
    </location>
</feature>
<feature type="signal peptide" evidence="1">
    <location>
        <begin position="1"/>
        <end position="22"/>
    </location>
</feature>
<evidence type="ECO:0000256" key="1">
    <source>
        <dbReference type="SAM" id="SignalP"/>
    </source>
</evidence>
<organism evidence="3 4">
    <name type="scientific">Companilactobacillus allii</name>
    <dbReference type="NCBI Taxonomy" id="1847728"/>
    <lineage>
        <taxon>Bacteria</taxon>
        <taxon>Bacillati</taxon>
        <taxon>Bacillota</taxon>
        <taxon>Bacilli</taxon>
        <taxon>Lactobacillales</taxon>
        <taxon>Lactobacillaceae</taxon>
        <taxon>Companilactobacillus</taxon>
    </lineage>
</organism>
<reference evidence="4" key="1">
    <citation type="submission" date="2016-12" db="EMBL/GenBank/DDBJ databases">
        <authorList>
            <person name="Jung M.Y."/>
            <person name="Lee S.H."/>
        </authorList>
    </citation>
    <scope>NUCLEOTIDE SEQUENCE [LARGE SCALE GENOMIC DNA]</scope>
    <source>
        <strain evidence="4">WiKim39</strain>
    </source>
</reference>
<dbReference type="EMBL" id="CP019323">
    <property type="protein sequence ID" value="APX71909.1"/>
    <property type="molecule type" value="Genomic_DNA"/>
</dbReference>
<dbReference type="Proteomes" id="UP000187499">
    <property type="component" value="Chromosome"/>
</dbReference>
<dbReference type="Pfam" id="PF03217">
    <property type="entry name" value="SlpA"/>
    <property type="match status" value="3"/>
</dbReference>